<gene>
    <name evidence="2" type="ORF">AAY42_13245</name>
</gene>
<organism evidence="2 3">
    <name type="scientific">Flagellimonas eckloniae</name>
    <dbReference type="NCBI Taxonomy" id="346185"/>
    <lineage>
        <taxon>Bacteria</taxon>
        <taxon>Pseudomonadati</taxon>
        <taxon>Bacteroidota</taxon>
        <taxon>Flavobacteriia</taxon>
        <taxon>Flavobacteriales</taxon>
        <taxon>Flavobacteriaceae</taxon>
        <taxon>Flagellimonas</taxon>
    </lineage>
</organism>
<evidence type="ECO:0000259" key="1">
    <source>
        <dbReference type="Pfam" id="PF04909"/>
    </source>
</evidence>
<dbReference type="OrthoDB" id="644687at2"/>
<dbReference type="SUPFAM" id="SSF51556">
    <property type="entry name" value="Metallo-dependent hydrolases"/>
    <property type="match status" value="1"/>
</dbReference>
<name>A0A0Q0WZ64_9FLAO</name>
<accession>A0A0Q0WZ64</accession>
<feature type="domain" description="Amidohydrolase-related" evidence="1">
    <location>
        <begin position="84"/>
        <end position="330"/>
    </location>
</feature>
<dbReference type="InterPro" id="IPR006680">
    <property type="entry name" value="Amidohydro-rel"/>
</dbReference>
<dbReference type="STRING" id="346185.AAY42_13245"/>
<evidence type="ECO:0000313" key="2">
    <source>
        <dbReference type="EMBL" id="KQC30737.1"/>
    </source>
</evidence>
<dbReference type="Gene3D" id="3.20.20.140">
    <property type="entry name" value="Metal-dependent hydrolases"/>
    <property type="match status" value="1"/>
</dbReference>
<dbReference type="RefSeq" id="WP_055395996.1">
    <property type="nucleotide sequence ID" value="NZ_LCTZ01000002.1"/>
</dbReference>
<dbReference type="InterPro" id="IPR032466">
    <property type="entry name" value="Metal_Hydrolase"/>
</dbReference>
<keyword evidence="3" id="KW-1185">Reference proteome</keyword>
<dbReference type="AlphaFoldDB" id="A0A0Q0WZ64"/>
<evidence type="ECO:0000313" key="3">
    <source>
        <dbReference type="Proteomes" id="UP000050827"/>
    </source>
</evidence>
<dbReference type="PATRIC" id="fig|1547436.3.peg.2732"/>
<dbReference type="Pfam" id="PF04909">
    <property type="entry name" value="Amidohydro_2"/>
    <property type="match status" value="1"/>
</dbReference>
<protein>
    <submittedName>
        <fullName evidence="2">Hydrolase</fullName>
    </submittedName>
</protein>
<comment type="caution">
    <text evidence="2">The sequence shown here is derived from an EMBL/GenBank/DDBJ whole genome shotgun (WGS) entry which is preliminary data.</text>
</comment>
<dbReference type="EMBL" id="LCTZ01000002">
    <property type="protein sequence ID" value="KQC30737.1"/>
    <property type="molecule type" value="Genomic_DNA"/>
</dbReference>
<proteinExistence type="predicted"/>
<dbReference type="GO" id="GO:0016787">
    <property type="term" value="F:hydrolase activity"/>
    <property type="evidence" value="ECO:0007669"/>
    <property type="project" value="UniProtKB-KW"/>
</dbReference>
<reference evidence="2 3" key="1">
    <citation type="submission" date="2015-04" db="EMBL/GenBank/DDBJ databases">
        <title>Complete genome of flavobacterium.</title>
        <authorList>
            <person name="Kwon Y.M."/>
            <person name="Kim S.-J."/>
        </authorList>
    </citation>
    <scope>NUCLEOTIDE SEQUENCE [LARGE SCALE GENOMIC DNA]</scope>
    <source>
        <strain evidence="2 3">DK169</strain>
    </source>
</reference>
<dbReference type="Proteomes" id="UP000050827">
    <property type="component" value="Unassembled WGS sequence"/>
</dbReference>
<sequence>MKKEFNFGEEKIDAHVHFNGLRDDLIRYGIENGFNFLSINTDIPFFPSIDEQEKVILKLKKEYPSHINYATTFSCKNWGNSTWLQESLDRIKKSLDQGAIGVKIWKNIGMSLKDEADNFVLVDHASFDPIYDFLSQNNIPLLGHIGEPKNCWLPLDKMTVDQDRKYFAEHPEFHMYRLPHFPDYLDHINARDTMLSKHPNLHFVGLHLSSQEWETNEVAKFLDTYPNTMVDLAERICHLQHQAVTDWKKVHDFMIKYQDRIIYGSDVIDNLSLSEDELISYMDGRYNMHWNFFTKDEAMSAPKVSSGFNGLGLPMQVVRKIYTGNASGFYSI</sequence>
<keyword evidence="2" id="KW-0378">Hydrolase</keyword>